<comment type="subunit">
    <text evidence="4 11">The basal body constitutes a major portion of the flagellar organelle and consists of four rings (L,P,S, and M) mounted on a central rod.</text>
</comment>
<protein>
    <recommendedName>
        <fullName evidence="11">Flagellar L-ring protein</fullName>
    </recommendedName>
    <alternativeName>
        <fullName evidence="11">Basal body L-ring protein</fullName>
    </alternativeName>
</protein>
<evidence type="ECO:0000256" key="11">
    <source>
        <dbReference type="HAMAP-Rule" id="MF_00415"/>
    </source>
</evidence>
<reference evidence="14 15" key="1">
    <citation type="submission" date="2019-03" db="EMBL/GenBank/DDBJ databases">
        <title>Freshwater and sediment microbial communities from various areas in North America, analyzing microbe dynamics in response to fracking.</title>
        <authorList>
            <person name="Lamendella R."/>
        </authorList>
    </citation>
    <scope>NUCLEOTIDE SEQUENCE [LARGE SCALE GENOMIC DNA]</scope>
    <source>
        <strain evidence="14 15">74A</strain>
    </source>
</reference>
<dbReference type="Proteomes" id="UP000294832">
    <property type="component" value="Unassembled WGS sequence"/>
</dbReference>
<keyword evidence="14" id="KW-0282">Flagellum</keyword>
<dbReference type="PRINTS" id="PR01008">
    <property type="entry name" value="FLGLRINGFLGH"/>
</dbReference>
<dbReference type="GO" id="GO:0009279">
    <property type="term" value="C:cell outer membrane"/>
    <property type="evidence" value="ECO:0007669"/>
    <property type="project" value="UniProtKB-SubCell"/>
</dbReference>
<keyword evidence="8 11" id="KW-0975">Bacterial flagellum</keyword>
<keyword evidence="14" id="KW-0969">Cilium</keyword>
<dbReference type="GO" id="GO:0009427">
    <property type="term" value="C:bacterial-type flagellum basal body, distal rod, L ring"/>
    <property type="evidence" value="ECO:0007669"/>
    <property type="project" value="InterPro"/>
</dbReference>
<dbReference type="EMBL" id="SLWF01000001">
    <property type="protein sequence ID" value="TCN90603.1"/>
    <property type="molecule type" value="Genomic_DNA"/>
</dbReference>
<dbReference type="GO" id="GO:0003774">
    <property type="term" value="F:cytoskeletal motor activity"/>
    <property type="evidence" value="ECO:0007669"/>
    <property type="project" value="InterPro"/>
</dbReference>
<evidence type="ECO:0000256" key="13">
    <source>
        <dbReference type="SAM" id="SignalP"/>
    </source>
</evidence>
<keyword evidence="5 11" id="KW-0732">Signal</keyword>
<accession>A0A4R2FMP3</accession>
<evidence type="ECO:0000313" key="15">
    <source>
        <dbReference type="Proteomes" id="UP000294832"/>
    </source>
</evidence>
<evidence type="ECO:0000256" key="8">
    <source>
        <dbReference type="ARBA" id="ARBA00023143"/>
    </source>
</evidence>
<dbReference type="PANTHER" id="PTHR34933">
    <property type="entry name" value="FLAGELLAR L-RING PROTEIN"/>
    <property type="match status" value="1"/>
</dbReference>
<evidence type="ECO:0000256" key="5">
    <source>
        <dbReference type="ARBA" id="ARBA00022729"/>
    </source>
</evidence>
<comment type="subcellular location">
    <subcellularLocation>
        <location evidence="11">Cell outer membrane</location>
        <topology evidence="11">Lipid-anchor</topology>
    </subcellularLocation>
    <subcellularLocation>
        <location evidence="11">Bacterial flagellum basal body</location>
    </subcellularLocation>
    <subcellularLocation>
        <location evidence="2">Membrane</location>
        <topology evidence="2">Lipid-anchor</topology>
    </subcellularLocation>
</comment>
<dbReference type="HAMAP" id="MF_00415">
    <property type="entry name" value="FlgH"/>
    <property type="match status" value="1"/>
</dbReference>
<feature type="signal peptide" evidence="13">
    <location>
        <begin position="1"/>
        <end position="19"/>
    </location>
</feature>
<dbReference type="AlphaFoldDB" id="A0A4R2FMP3"/>
<feature type="chain" id="PRO_5021019321" description="Flagellar L-ring protein" evidence="13">
    <location>
        <begin position="20"/>
        <end position="251"/>
    </location>
</feature>
<evidence type="ECO:0000256" key="9">
    <source>
        <dbReference type="ARBA" id="ARBA00023237"/>
    </source>
</evidence>
<keyword evidence="7" id="KW-0564">Palmitate</keyword>
<evidence type="ECO:0000256" key="7">
    <source>
        <dbReference type="ARBA" id="ARBA00023139"/>
    </source>
</evidence>
<evidence type="ECO:0000256" key="4">
    <source>
        <dbReference type="ARBA" id="ARBA00011439"/>
    </source>
</evidence>
<dbReference type="Pfam" id="PF02107">
    <property type="entry name" value="FlgH"/>
    <property type="match status" value="1"/>
</dbReference>
<keyword evidence="10 11" id="KW-0449">Lipoprotein</keyword>
<keyword evidence="15" id="KW-1185">Reference proteome</keyword>
<gene>
    <name evidence="11" type="primary">flgH</name>
    <name evidence="14" type="ORF">EDC91_10173</name>
</gene>
<evidence type="ECO:0000256" key="12">
    <source>
        <dbReference type="SAM" id="MobiDB-lite"/>
    </source>
</evidence>
<comment type="function">
    <text evidence="1 11">Assembles around the rod to form the L-ring and probably protects the motor/basal body from shearing forces during rotation.</text>
</comment>
<sequence>MLIKTMTMLMMTLILTACASGSQNTAGKNGSGSKVLPPAGEPVQQLDDADPDDPYYALIDPADEPVSALPTGSIFNIHQAQSIYVEQAHFRVGDIISVKLAESTKASKSGSTQMNKSTGFTLDPIAVPGGNLKIAGKEVNLDLSQQQKFKGDGSSSQSNDFEGEITVSVMKVMKNNTLLIRGDKWLLINNGKEFIRLTGIIRAKDILPDNTVPSTKIANARIEYSGNGELANSQRLGWLTDKLNNPTVWPF</sequence>
<evidence type="ECO:0000256" key="1">
    <source>
        <dbReference type="ARBA" id="ARBA00002591"/>
    </source>
</evidence>
<evidence type="ECO:0000256" key="10">
    <source>
        <dbReference type="ARBA" id="ARBA00023288"/>
    </source>
</evidence>
<organism evidence="14 15">
    <name type="scientific">Shewanella fodinae</name>
    <dbReference type="NCBI Taxonomy" id="552357"/>
    <lineage>
        <taxon>Bacteria</taxon>
        <taxon>Pseudomonadati</taxon>
        <taxon>Pseudomonadota</taxon>
        <taxon>Gammaproteobacteria</taxon>
        <taxon>Alteromonadales</taxon>
        <taxon>Shewanellaceae</taxon>
        <taxon>Shewanella</taxon>
    </lineage>
</organism>
<evidence type="ECO:0000256" key="2">
    <source>
        <dbReference type="ARBA" id="ARBA00004635"/>
    </source>
</evidence>
<evidence type="ECO:0000256" key="3">
    <source>
        <dbReference type="ARBA" id="ARBA00006929"/>
    </source>
</evidence>
<dbReference type="GO" id="GO:0071973">
    <property type="term" value="P:bacterial-type flagellum-dependent cell motility"/>
    <property type="evidence" value="ECO:0007669"/>
    <property type="project" value="InterPro"/>
</dbReference>
<proteinExistence type="inferred from homology"/>
<dbReference type="RefSeq" id="WP_229800061.1">
    <property type="nucleotide sequence ID" value="NZ_BMXW01000017.1"/>
</dbReference>
<dbReference type="InterPro" id="IPR000527">
    <property type="entry name" value="Flag_Lring"/>
</dbReference>
<dbReference type="PROSITE" id="PS51257">
    <property type="entry name" value="PROKAR_LIPOPROTEIN"/>
    <property type="match status" value="1"/>
</dbReference>
<name>A0A4R2FMP3_9GAMM</name>
<keyword evidence="6 11" id="KW-0472">Membrane</keyword>
<evidence type="ECO:0000313" key="14">
    <source>
        <dbReference type="EMBL" id="TCN90603.1"/>
    </source>
</evidence>
<keyword evidence="14" id="KW-0966">Cell projection</keyword>
<feature type="region of interest" description="Disordered" evidence="12">
    <location>
        <begin position="26"/>
        <end position="49"/>
    </location>
</feature>
<keyword evidence="9 11" id="KW-0998">Cell outer membrane</keyword>
<evidence type="ECO:0000256" key="6">
    <source>
        <dbReference type="ARBA" id="ARBA00023136"/>
    </source>
</evidence>
<comment type="caution">
    <text evidence="14">The sequence shown here is derived from an EMBL/GenBank/DDBJ whole genome shotgun (WGS) entry which is preliminary data.</text>
</comment>
<dbReference type="PANTHER" id="PTHR34933:SF1">
    <property type="entry name" value="FLAGELLAR L-RING PROTEIN"/>
    <property type="match status" value="1"/>
</dbReference>
<comment type="similarity">
    <text evidence="3 11">Belongs to the FlgH family.</text>
</comment>